<dbReference type="InterPro" id="IPR013530">
    <property type="entry name" value="PAD_C"/>
</dbReference>
<dbReference type="RefSeq" id="WP_286259699.1">
    <property type="nucleotide sequence ID" value="NZ_AP018448.1"/>
</dbReference>
<evidence type="ECO:0000256" key="1">
    <source>
        <dbReference type="SAM" id="MobiDB-lite"/>
    </source>
</evidence>
<keyword evidence="4" id="KW-1185">Reference proteome</keyword>
<dbReference type="InterPro" id="IPR004303">
    <property type="entry name" value="PAD"/>
</dbReference>
<reference evidence="3 4" key="2">
    <citation type="journal article" date="2023" name="ChemBioChem">
        <title>Acyltransferase Domain Exchange between Two Independent Type I Polyketide Synthases in the Same Producer Strain of Macrolide Antibiotics.</title>
        <authorList>
            <person name="Kudo F."/>
            <person name="Kishikawa K."/>
            <person name="Tsuboi K."/>
            <person name="Kido T."/>
            <person name="Usui T."/>
            <person name="Hashimoto J."/>
            <person name="Shin-Ya K."/>
            <person name="Miyanaga A."/>
            <person name="Eguchi T."/>
        </authorList>
    </citation>
    <scope>NUCLEOTIDE SEQUENCE [LARGE SCALE GENOMIC DNA]</scope>
    <source>
        <strain evidence="3 4">A-8890</strain>
    </source>
</reference>
<dbReference type="SUPFAM" id="SSF55909">
    <property type="entry name" value="Pentein"/>
    <property type="match status" value="1"/>
</dbReference>
<dbReference type="Proteomes" id="UP001321542">
    <property type="component" value="Chromosome"/>
</dbReference>
<evidence type="ECO:0000259" key="2">
    <source>
        <dbReference type="Pfam" id="PF03068"/>
    </source>
</evidence>
<dbReference type="Gene3D" id="3.75.10.10">
    <property type="entry name" value="L-arginine/glycine Amidinotransferase, Chain A"/>
    <property type="match status" value="1"/>
</dbReference>
<evidence type="ECO:0000313" key="4">
    <source>
        <dbReference type="Proteomes" id="UP001321542"/>
    </source>
</evidence>
<name>A0ABN5W070_9ACTN</name>
<feature type="compositionally biased region" description="Low complexity" evidence="1">
    <location>
        <begin position="188"/>
        <end position="209"/>
    </location>
</feature>
<feature type="compositionally biased region" description="Basic and acidic residues" evidence="1">
    <location>
        <begin position="218"/>
        <end position="227"/>
    </location>
</feature>
<protein>
    <recommendedName>
        <fullName evidence="2">Protein-arginine deiminase C-terminal domain-containing protein</fullName>
    </recommendedName>
</protein>
<dbReference type="Pfam" id="PF03068">
    <property type="entry name" value="PAD"/>
    <property type="match status" value="1"/>
</dbReference>
<dbReference type="EMBL" id="AP018448">
    <property type="protein sequence ID" value="BBC39117.1"/>
    <property type="molecule type" value="Genomic_DNA"/>
</dbReference>
<evidence type="ECO:0000313" key="3">
    <source>
        <dbReference type="EMBL" id="BBC39117.1"/>
    </source>
</evidence>
<accession>A0ABN5W070</accession>
<sequence length="227" mass="24302">MLTLPVGDVSDTATGSLQLVGADKSKVRLFFKSGDTWTYVTAGTGVTAAELRAGLELGVDGHHLQRVKQALVVDGSRQNPNQRKFTSEFPKEVRKAGITKPTYKFKDDSDIWPQDFVEPGYVSIPGPGGKPRVLHVMIRSAQMDRKAGKQVFEMRGPGVGVAQVNEGTNDQINSTGNLETTPPYTHNGKSYPAAGSSPAGTGPGCSRTRSFSRPRARRTADGDSARG</sequence>
<feature type="domain" description="Protein-arginine deiminase C-terminal" evidence="2">
    <location>
        <begin position="62"/>
        <end position="193"/>
    </location>
</feature>
<organism evidence="3 4">
    <name type="scientific">Streptomyces graminofaciens</name>
    <dbReference type="NCBI Taxonomy" id="68212"/>
    <lineage>
        <taxon>Bacteria</taxon>
        <taxon>Bacillati</taxon>
        <taxon>Actinomycetota</taxon>
        <taxon>Actinomycetes</taxon>
        <taxon>Kitasatosporales</taxon>
        <taxon>Streptomycetaceae</taxon>
        <taxon>Streptomyces</taxon>
    </lineage>
</organism>
<dbReference type="PANTHER" id="PTHR10837:SF8">
    <property type="entry name" value="PROTEIN-ARGININE DEIMINASE"/>
    <property type="match status" value="1"/>
</dbReference>
<feature type="compositionally biased region" description="Polar residues" evidence="1">
    <location>
        <begin position="165"/>
        <end position="184"/>
    </location>
</feature>
<proteinExistence type="predicted"/>
<reference evidence="3 4" key="1">
    <citation type="journal article" date="2010" name="ChemBioChem">
        <title>Cloning and characterization of the biosynthetic gene cluster of 16-membered macrolide antibiotic FD-891: involvement of a dual functional cytochrome P450 monooxygenase catalyzing epoxidation and hydroxylation.</title>
        <authorList>
            <person name="Kudo F."/>
            <person name="Motegi A."/>
            <person name="Mizoue K."/>
            <person name="Eguchi T."/>
        </authorList>
    </citation>
    <scope>NUCLEOTIDE SEQUENCE [LARGE SCALE GENOMIC DNA]</scope>
    <source>
        <strain evidence="3 4">A-8890</strain>
    </source>
</reference>
<feature type="region of interest" description="Disordered" evidence="1">
    <location>
        <begin position="161"/>
        <end position="227"/>
    </location>
</feature>
<dbReference type="PANTHER" id="PTHR10837">
    <property type="entry name" value="PEPTIDYLARGININE DEIMINASE"/>
    <property type="match status" value="1"/>
</dbReference>
<gene>
    <name evidence="3" type="ORF">SGFS_104110</name>
</gene>